<comment type="catalytic activity">
    <reaction evidence="8 9">
        <text>hydroxymethylbilane = uroporphyrinogen III + H2O</text>
        <dbReference type="Rhea" id="RHEA:18965"/>
        <dbReference type="ChEBI" id="CHEBI:15377"/>
        <dbReference type="ChEBI" id="CHEBI:57308"/>
        <dbReference type="ChEBI" id="CHEBI:57845"/>
        <dbReference type="EC" id="4.2.1.75"/>
    </reaction>
</comment>
<dbReference type="PANTHER" id="PTHR38042:SF1">
    <property type="entry name" value="UROPORPHYRINOGEN-III SYNTHASE, CHLOROPLASTIC"/>
    <property type="match status" value="1"/>
</dbReference>
<reference evidence="11" key="1">
    <citation type="submission" date="2020-01" db="EMBL/GenBank/DDBJ databases">
        <authorList>
            <person name="Meier V. D."/>
            <person name="Meier V D."/>
        </authorList>
    </citation>
    <scope>NUCLEOTIDE SEQUENCE</scope>
    <source>
        <strain evidence="11">HLG_WM_MAG_04</strain>
    </source>
</reference>
<evidence type="ECO:0000256" key="9">
    <source>
        <dbReference type="RuleBase" id="RU366031"/>
    </source>
</evidence>
<evidence type="ECO:0000256" key="3">
    <source>
        <dbReference type="ARBA" id="ARBA00013109"/>
    </source>
</evidence>
<dbReference type="EMBL" id="CACVAX010000057">
    <property type="protein sequence ID" value="CAA6820542.1"/>
    <property type="molecule type" value="Genomic_DNA"/>
</dbReference>
<comment type="function">
    <text evidence="6 9">Catalyzes cyclization of the linear tetrapyrrole, hydroxymethylbilane, to the macrocyclic uroporphyrinogen III.</text>
</comment>
<evidence type="ECO:0000256" key="2">
    <source>
        <dbReference type="ARBA" id="ARBA00008133"/>
    </source>
</evidence>
<evidence type="ECO:0000256" key="6">
    <source>
        <dbReference type="ARBA" id="ARBA00037589"/>
    </source>
</evidence>
<keyword evidence="4 9" id="KW-0456">Lyase</keyword>
<accession>A0A6S6TI28</accession>
<evidence type="ECO:0000259" key="10">
    <source>
        <dbReference type="Pfam" id="PF02602"/>
    </source>
</evidence>
<evidence type="ECO:0000256" key="1">
    <source>
        <dbReference type="ARBA" id="ARBA00004772"/>
    </source>
</evidence>
<name>A0A6S6TI28_9BACT</name>
<dbReference type="AlphaFoldDB" id="A0A6S6TI28"/>
<gene>
    <name evidence="11" type="ORF">HELGO_WM9105</name>
</gene>
<dbReference type="InterPro" id="IPR003754">
    <property type="entry name" value="4pyrrol_synth_uPrphyn_synth"/>
</dbReference>
<evidence type="ECO:0000256" key="4">
    <source>
        <dbReference type="ARBA" id="ARBA00023239"/>
    </source>
</evidence>
<dbReference type="PANTHER" id="PTHR38042">
    <property type="entry name" value="UROPORPHYRINOGEN-III SYNTHASE, CHLOROPLASTIC"/>
    <property type="match status" value="1"/>
</dbReference>
<dbReference type="EC" id="4.2.1.75" evidence="3 9"/>
<proteinExistence type="inferred from homology"/>
<comment type="pathway">
    <text evidence="1 9">Porphyrin-containing compound metabolism; protoporphyrin-IX biosynthesis; coproporphyrinogen-III from 5-aminolevulinate: step 3/4.</text>
</comment>
<dbReference type="GO" id="GO:0004852">
    <property type="term" value="F:uroporphyrinogen-III synthase activity"/>
    <property type="evidence" value="ECO:0007669"/>
    <property type="project" value="UniProtKB-UniRule"/>
</dbReference>
<keyword evidence="5 9" id="KW-0627">Porphyrin biosynthesis</keyword>
<organism evidence="11">
    <name type="scientific">uncultured Sulfurovum sp</name>
    <dbReference type="NCBI Taxonomy" id="269237"/>
    <lineage>
        <taxon>Bacteria</taxon>
        <taxon>Pseudomonadati</taxon>
        <taxon>Campylobacterota</taxon>
        <taxon>Epsilonproteobacteria</taxon>
        <taxon>Campylobacterales</taxon>
        <taxon>Sulfurovaceae</taxon>
        <taxon>Sulfurovum</taxon>
        <taxon>environmental samples</taxon>
    </lineage>
</organism>
<dbReference type="Gene3D" id="3.40.50.10090">
    <property type="match status" value="2"/>
</dbReference>
<comment type="similarity">
    <text evidence="2 9">Belongs to the uroporphyrinogen-III synthase family.</text>
</comment>
<dbReference type="InterPro" id="IPR039793">
    <property type="entry name" value="UROS/Hem4"/>
</dbReference>
<protein>
    <recommendedName>
        <fullName evidence="7 9">Uroporphyrinogen-III synthase</fullName>
        <ecNumber evidence="3 9">4.2.1.75</ecNumber>
    </recommendedName>
</protein>
<dbReference type="GO" id="GO:0006782">
    <property type="term" value="P:protoporphyrinogen IX biosynthetic process"/>
    <property type="evidence" value="ECO:0007669"/>
    <property type="project" value="UniProtKB-UniRule"/>
</dbReference>
<evidence type="ECO:0000256" key="7">
    <source>
        <dbReference type="ARBA" id="ARBA00040167"/>
    </source>
</evidence>
<feature type="domain" description="Tetrapyrrole biosynthesis uroporphyrinogen III synthase" evidence="10">
    <location>
        <begin position="102"/>
        <end position="288"/>
    </location>
</feature>
<dbReference type="InterPro" id="IPR036108">
    <property type="entry name" value="4pyrrol_syn_uPrphyn_synt_sf"/>
</dbReference>
<dbReference type="CDD" id="cd06578">
    <property type="entry name" value="HemD"/>
    <property type="match status" value="1"/>
</dbReference>
<dbReference type="SUPFAM" id="SSF69618">
    <property type="entry name" value="HemD-like"/>
    <property type="match status" value="1"/>
</dbReference>
<sequence length="297" mass="34327">MHIKEFINSLDLLYYEYNSEKNSLIKDVNYSNKHTESEFFKLTYDLSKKHIFFDVLKDKTITFSKHQSLLKGYSSMILEKLKNRNKNIFLLNDKKVQWAKNIPLFKIVYSKESIDLEGYDVLIFTSKHAIKGIDALNETWKKIPAYVISEQTGKLLKDLNGNLKYVSTTKHGDAFAHEILSQLKGKKVLYLRGKEVVSDLISILKEHQVECDDKVIYENIFNESVEKINIPKNSKIIFTSPSTIKYFFQVFSWDDSYTAISIGKTTAEYFPKHISPIIADNTSFKSCVDKALSLNKG</sequence>
<evidence type="ECO:0000313" key="11">
    <source>
        <dbReference type="EMBL" id="CAA6820542.1"/>
    </source>
</evidence>
<evidence type="ECO:0000256" key="5">
    <source>
        <dbReference type="ARBA" id="ARBA00023244"/>
    </source>
</evidence>
<dbReference type="Pfam" id="PF02602">
    <property type="entry name" value="HEM4"/>
    <property type="match status" value="1"/>
</dbReference>
<evidence type="ECO:0000256" key="8">
    <source>
        <dbReference type="ARBA" id="ARBA00048617"/>
    </source>
</evidence>
<dbReference type="GO" id="GO:0006780">
    <property type="term" value="P:uroporphyrinogen III biosynthetic process"/>
    <property type="evidence" value="ECO:0007669"/>
    <property type="project" value="UniProtKB-UniRule"/>
</dbReference>